<keyword evidence="1" id="KW-1133">Transmembrane helix</keyword>
<feature type="transmembrane region" description="Helical" evidence="1">
    <location>
        <begin position="331"/>
        <end position="349"/>
    </location>
</feature>
<feature type="transmembrane region" description="Helical" evidence="1">
    <location>
        <begin position="301"/>
        <end position="319"/>
    </location>
</feature>
<feature type="transmembrane region" description="Helical" evidence="1">
    <location>
        <begin position="406"/>
        <end position="426"/>
    </location>
</feature>
<organism evidence="2 3">
    <name type="scientific">Candidatus Jacksonbacteria bacterium RIFCSPLOWO2_02_FULL_44_20</name>
    <dbReference type="NCBI Taxonomy" id="1798460"/>
    <lineage>
        <taxon>Bacteria</taxon>
        <taxon>Candidatus Jacksoniibacteriota</taxon>
    </lineage>
</organism>
<evidence type="ECO:0008006" key="4">
    <source>
        <dbReference type="Google" id="ProtNLM"/>
    </source>
</evidence>
<evidence type="ECO:0000313" key="3">
    <source>
        <dbReference type="Proteomes" id="UP000178315"/>
    </source>
</evidence>
<feature type="transmembrane region" description="Helical" evidence="1">
    <location>
        <begin position="380"/>
        <end position="400"/>
    </location>
</feature>
<gene>
    <name evidence="2" type="ORF">A3H61_03285</name>
</gene>
<proteinExistence type="predicted"/>
<reference evidence="2 3" key="1">
    <citation type="journal article" date="2016" name="Nat. Commun.">
        <title>Thousands of microbial genomes shed light on interconnected biogeochemical processes in an aquifer system.</title>
        <authorList>
            <person name="Anantharaman K."/>
            <person name="Brown C.T."/>
            <person name="Hug L.A."/>
            <person name="Sharon I."/>
            <person name="Castelle C.J."/>
            <person name="Probst A.J."/>
            <person name="Thomas B.C."/>
            <person name="Singh A."/>
            <person name="Wilkins M.J."/>
            <person name="Karaoz U."/>
            <person name="Brodie E.L."/>
            <person name="Williams K.H."/>
            <person name="Hubbard S.S."/>
            <person name="Banfield J.F."/>
        </authorList>
    </citation>
    <scope>NUCLEOTIDE SEQUENCE [LARGE SCALE GENOMIC DNA]</scope>
</reference>
<evidence type="ECO:0000313" key="2">
    <source>
        <dbReference type="EMBL" id="OGY73870.1"/>
    </source>
</evidence>
<name>A0A1G2ACW6_9BACT</name>
<sequence>MEQYYGSVTLKILVIVALVLLLQIPVFKIQNLIRERETRRNTAVSEANSQWGGAQTILGPIIHIPYKVFITEEKTVGNQKEVKIREEKKVAHFLPKQLGIASNPSAETRKRGIYTLVFYEDKLNMSGSFNFDFSALAISEENILWNQATLWLSVGDVHGIAEKPLGSGDGGTFELLPVESGFSAPIKLKNGAKSYAFTVDLALKGSEKMLFAPLGEETKVKMKSNWNSPSFTGAFLPDNREILDQGFTAEWNVLSFNRNYKQMWTSSSYTDKPENAENSYFGIEFFQPVNVYQKSMRSVKYNLMFLGLTFAAFFLVEALTKKLKTVHPVQYLLVGAAMILFYLLLLSLSEHIPFIAAYTIASVATIVLITGYIKAMFGRGAVALLLGALLAALHIFLYIALNAEDYALLVGSIGLFLILAIIMYVSRRVNWYELAKK</sequence>
<dbReference type="PIRSF" id="PIRSF004548">
    <property type="entry name" value="CreD"/>
    <property type="match status" value="1"/>
</dbReference>
<feature type="transmembrane region" description="Helical" evidence="1">
    <location>
        <begin position="12"/>
        <end position="33"/>
    </location>
</feature>
<feature type="transmembrane region" description="Helical" evidence="1">
    <location>
        <begin position="355"/>
        <end position="373"/>
    </location>
</feature>
<dbReference type="Pfam" id="PF06123">
    <property type="entry name" value="CreD"/>
    <property type="match status" value="1"/>
</dbReference>
<accession>A0A1G2ACW6</accession>
<dbReference type="EMBL" id="MHJU01000006">
    <property type="protein sequence ID" value="OGY73870.1"/>
    <property type="molecule type" value="Genomic_DNA"/>
</dbReference>
<dbReference type="Proteomes" id="UP000178315">
    <property type="component" value="Unassembled WGS sequence"/>
</dbReference>
<dbReference type="PANTHER" id="PTHR30092">
    <property type="entry name" value="INNER MEMBRANE PROTEIN CRED"/>
    <property type="match status" value="1"/>
</dbReference>
<keyword evidence="1" id="KW-0812">Transmembrane</keyword>
<dbReference type="NCBIfam" id="NF008712">
    <property type="entry name" value="PRK11715.1-1"/>
    <property type="match status" value="1"/>
</dbReference>
<dbReference type="GO" id="GO:0005886">
    <property type="term" value="C:plasma membrane"/>
    <property type="evidence" value="ECO:0007669"/>
    <property type="project" value="TreeGrafter"/>
</dbReference>
<evidence type="ECO:0000256" key="1">
    <source>
        <dbReference type="SAM" id="Phobius"/>
    </source>
</evidence>
<dbReference type="InterPro" id="IPR010364">
    <property type="entry name" value="Uncharacterised_IM_CreD"/>
</dbReference>
<comment type="caution">
    <text evidence="2">The sequence shown here is derived from an EMBL/GenBank/DDBJ whole genome shotgun (WGS) entry which is preliminary data.</text>
</comment>
<protein>
    <recommendedName>
        <fullName evidence="4">Cell envelope integrity protein CreD</fullName>
    </recommendedName>
</protein>
<keyword evidence="1" id="KW-0472">Membrane</keyword>
<dbReference type="AlphaFoldDB" id="A0A1G2ACW6"/>
<dbReference type="PANTHER" id="PTHR30092:SF0">
    <property type="entry name" value="INNER MEMBRANE PROTEIN CRED"/>
    <property type="match status" value="1"/>
</dbReference>